<keyword evidence="2" id="KW-1185">Reference proteome</keyword>
<keyword evidence="1" id="KW-0378">Hydrolase</keyword>
<dbReference type="STRING" id="1193181.BN10_500011"/>
<dbReference type="InterPro" id="IPR036412">
    <property type="entry name" value="HAD-like_sf"/>
</dbReference>
<evidence type="ECO:0000313" key="2">
    <source>
        <dbReference type="Proteomes" id="UP000013167"/>
    </source>
</evidence>
<sequence length="203" mass="22793">MSPVRAILWDADGVLQHPPSGWNWRAELERVGGPGFSDIVFEAELPSLRGEEPMRDALARLLFEHPHTPLEADDLIGLWEMTDVDPSAMALVDELRRRGMACHLATNQQDHRRAWMRDVLGYDRHFDRVYYSCEMGVVKPDRRFFEIILDDLGLAPDQVGLIDDNAQNVASAQALGIRALRHSPAEGVNGLRALLEVMLASSE</sequence>
<dbReference type="InterPro" id="IPR023214">
    <property type="entry name" value="HAD_sf"/>
</dbReference>
<dbReference type="SFLD" id="SFLDS00003">
    <property type="entry name" value="Haloacid_Dehalogenase"/>
    <property type="match status" value="1"/>
</dbReference>
<dbReference type="NCBIfam" id="TIGR01509">
    <property type="entry name" value="HAD-SF-IA-v3"/>
    <property type="match status" value="1"/>
</dbReference>
<evidence type="ECO:0000313" key="1">
    <source>
        <dbReference type="EMBL" id="CCH70075.1"/>
    </source>
</evidence>
<dbReference type="PANTHER" id="PTHR43611">
    <property type="entry name" value="ALPHA-D-GLUCOSE 1-PHOSPHATE PHOSPHATASE"/>
    <property type="match status" value="1"/>
</dbReference>
<dbReference type="SFLD" id="SFLDG01129">
    <property type="entry name" value="C1.5:_HAD__Beta-PGM__Phosphata"/>
    <property type="match status" value="1"/>
</dbReference>
<dbReference type="HOGENOM" id="CLU_045011_9_4_11"/>
<accession>N0E2W6</accession>
<reference evidence="1 2" key="1">
    <citation type="journal article" date="2013" name="ISME J.">
        <title>A metabolic model for members of the genus Tetrasphaera involved in enhanced biological phosphorus removal.</title>
        <authorList>
            <person name="Kristiansen R."/>
            <person name="Nguyen H.T.T."/>
            <person name="Saunders A.M."/>
            <person name="Nielsen J.L."/>
            <person name="Wimmer R."/>
            <person name="Le V.Q."/>
            <person name="McIlroy S.J."/>
            <person name="Petrovski S."/>
            <person name="Seviour R.J."/>
            <person name="Calteau A."/>
            <person name="Nielsen K.L."/>
            <person name="Nielsen P.H."/>
        </authorList>
    </citation>
    <scope>NUCLEOTIDE SEQUENCE [LARGE SCALE GENOMIC DNA]</scope>
    <source>
        <strain evidence="1 2">Lp2</strain>
    </source>
</reference>
<dbReference type="EMBL" id="CAIZ01000120">
    <property type="protein sequence ID" value="CCH70075.1"/>
    <property type="molecule type" value="Genomic_DNA"/>
</dbReference>
<dbReference type="Proteomes" id="UP000013167">
    <property type="component" value="Unassembled WGS sequence"/>
</dbReference>
<dbReference type="Pfam" id="PF00702">
    <property type="entry name" value="Hydrolase"/>
    <property type="match status" value="1"/>
</dbReference>
<protein>
    <submittedName>
        <fullName evidence="1">Putative hydrolase</fullName>
    </submittedName>
</protein>
<organism evidence="1 2">
    <name type="scientific">Phycicoccus elongatus Lp2</name>
    <dbReference type="NCBI Taxonomy" id="1193181"/>
    <lineage>
        <taxon>Bacteria</taxon>
        <taxon>Bacillati</taxon>
        <taxon>Actinomycetota</taxon>
        <taxon>Actinomycetes</taxon>
        <taxon>Micrococcales</taxon>
        <taxon>Intrasporangiaceae</taxon>
        <taxon>Phycicoccus</taxon>
    </lineage>
</organism>
<dbReference type="AlphaFoldDB" id="N0E2W6"/>
<proteinExistence type="predicted"/>
<dbReference type="RefSeq" id="WP_010849931.1">
    <property type="nucleotide sequence ID" value="NZ_HF570956.1"/>
</dbReference>
<comment type="caution">
    <text evidence="1">The sequence shown here is derived from an EMBL/GenBank/DDBJ whole genome shotgun (WGS) entry which is preliminary data.</text>
</comment>
<gene>
    <name evidence="1" type="ORF">BN10_500011</name>
</gene>
<dbReference type="eggNOG" id="COG1011">
    <property type="taxonomic scope" value="Bacteria"/>
</dbReference>
<dbReference type="GO" id="GO:0016787">
    <property type="term" value="F:hydrolase activity"/>
    <property type="evidence" value="ECO:0007669"/>
    <property type="project" value="UniProtKB-KW"/>
</dbReference>
<dbReference type="InterPro" id="IPR006439">
    <property type="entry name" value="HAD-SF_hydro_IA"/>
</dbReference>
<dbReference type="PANTHER" id="PTHR43611:SF3">
    <property type="entry name" value="FLAVIN MONONUCLEOTIDE HYDROLASE 1, CHLOROPLATIC"/>
    <property type="match status" value="1"/>
</dbReference>
<dbReference type="PRINTS" id="PR00413">
    <property type="entry name" value="HADHALOGNASE"/>
</dbReference>
<dbReference type="OrthoDB" id="9797415at2"/>
<dbReference type="SUPFAM" id="SSF56784">
    <property type="entry name" value="HAD-like"/>
    <property type="match status" value="1"/>
</dbReference>
<dbReference type="Gene3D" id="3.40.50.1000">
    <property type="entry name" value="HAD superfamily/HAD-like"/>
    <property type="match status" value="1"/>
</dbReference>
<name>N0E2W6_9MICO</name>